<protein>
    <submittedName>
        <fullName evidence="1">Uncharacterized protein</fullName>
    </submittedName>
</protein>
<organism evidence="1 2">
    <name type="scientific">Eretmocerus hayati</name>
    <dbReference type="NCBI Taxonomy" id="131215"/>
    <lineage>
        <taxon>Eukaryota</taxon>
        <taxon>Metazoa</taxon>
        <taxon>Ecdysozoa</taxon>
        <taxon>Arthropoda</taxon>
        <taxon>Hexapoda</taxon>
        <taxon>Insecta</taxon>
        <taxon>Pterygota</taxon>
        <taxon>Neoptera</taxon>
        <taxon>Endopterygota</taxon>
        <taxon>Hymenoptera</taxon>
        <taxon>Apocrita</taxon>
        <taxon>Proctotrupomorpha</taxon>
        <taxon>Chalcidoidea</taxon>
        <taxon>Aphelinidae</taxon>
        <taxon>Aphelininae</taxon>
        <taxon>Eretmocerus</taxon>
    </lineage>
</organism>
<sequence length="433" mass="50254">MHAVAMRLLKGGKDSKKPIDGVKRPSMLLTLLRFNIILGFVPDYMHAVDLGIGKYFANMWISHRGKPYSLPPHTVDKIDQLMSKIKVPNQLYRLSRSFQYRKWWTAREWENWILYYSIPVLSAFPEFKQYLEHWTLLVSALYLLLQKEVTRAEVQLADSLSSEFVEKTEILYDGSNHLSQSFINLTHADAALQMVVDHRLEEMEIFTDDESGEDIDHDSDRESDGSKDDEIPSKRSNECSTALNEVTKYHDYVVKERISDPRRIKDIYDSQLYMGFVEQLPLDYRHSFATAAFNVDGIAVFECSDYSIWVIYIMINEIPPQARLKSPMIVGLWIGKEKPAMQVFLDKFVEFHNELTERGIECVIKGETRMIRLYLLIAPVDTIARFVMNATVQFSSEFGCDWCFQKGVQYLGSNRYPYEANASMERDEAKHVV</sequence>
<keyword evidence="2" id="KW-1185">Reference proteome</keyword>
<evidence type="ECO:0000313" key="1">
    <source>
        <dbReference type="EMBL" id="KAJ8665790.1"/>
    </source>
</evidence>
<name>A0ACC2N807_9HYME</name>
<comment type="caution">
    <text evidence="1">The sequence shown here is derived from an EMBL/GenBank/DDBJ whole genome shotgun (WGS) entry which is preliminary data.</text>
</comment>
<reference evidence="1" key="1">
    <citation type="submission" date="2023-04" db="EMBL/GenBank/DDBJ databases">
        <title>A chromosome-level genome assembly of the parasitoid wasp Eretmocerus hayati.</title>
        <authorList>
            <person name="Zhong Y."/>
            <person name="Liu S."/>
            <person name="Liu Y."/>
        </authorList>
    </citation>
    <scope>NUCLEOTIDE SEQUENCE</scope>
    <source>
        <strain evidence="1">ZJU_SS_LIU_2023</strain>
    </source>
</reference>
<evidence type="ECO:0000313" key="2">
    <source>
        <dbReference type="Proteomes" id="UP001239111"/>
    </source>
</evidence>
<dbReference type="EMBL" id="CM056744">
    <property type="protein sequence ID" value="KAJ8665790.1"/>
    <property type="molecule type" value="Genomic_DNA"/>
</dbReference>
<proteinExistence type="predicted"/>
<accession>A0ACC2N807</accession>
<dbReference type="Proteomes" id="UP001239111">
    <property type="component" value="Chromosome 4"/>
</dbReference>
<gene>
    <name evidence="1" type="ORF">QAD02_007452</name>
</gene>